<organism evidence="7 8">
    <name type="scientific">Knipowitschia caucasica</name>
    <name type="common">Caucasian dwarf goby</name>
    <name type="synonym">Pomatoschistus caucasicus</name>
    <dbReference type="NCBI Taxonomy" id="637954"/>
    <lineage>
        <taxon>Eukaryota</taxon>
        <taxon>Metazoa</taxon>
        <taxon>Chordata</taxon>
        <taxon>Craniata</taxon>
        <taxon>Vertebrata</taxon>
        <taxon>Euteleostomi</taxon>
        <taxon>Actinopterygii</taxon>
        <taxon>Neopterygii</taxon>
        <taxon>Teleostei</taxon>
        <taxon>Neoteleostei</taxon>
        <taxon>Acanthomorphata</taxon>
        <taxon>Gobiaria</taxon>
        <taxon>Gobiiformes</taxon>
        <taxon>Gobioidei</taxon>
        <taxon>Gobiidae</taxon>
        <taxon>Gobiinae</taxon>
        <taxon>Knipowitschia</taxon>
    </lineage>
</organism>
<dbReference type="Proteomes" id="UP001497482">
    <property type="component" value="Chromosome 15"/>
</dbReference>
<name>A0AAV2K342_KNICA</name>
<keyword evidence="2 4" id="KW-0863">Zinc-finger</keyword>
<feature type="compositionally biased region" description="Basic and acidic residues" evidence="5">
    <location>
        <begin position="225"/>
        <end position="234"/>
    </location>
</feature>
<dbReference type="SUPFAM" id="SSF57850">
    <property type="entry name" value="RING/U-box"/>
    <property type="match status" value="1"/>
</dbReference>
<dbReference type="InterPro" id="IPR018957">
    <property type="entry name" value="Znf_C3HC4_RING-type"/>
</dbReference>
<dbReference type="GO" id="GO:0008270">
    <property type="term" value="F:zinc ion binding"/>
    <property type="evidence" value="ECO:0007669"/>
    <property type="project" value="UniProtKB-KW"/>
</dbReference>
<keyword evidence="8" id="KW-1185">Reference proteome</keyword>
<dbReference type="FunFam" id="3.30.40.10:FF:000077">
    <property type="entry name" value="E3 ubiquitin-protein ligase SH3RF1 isoform X1"/>
    <property type="match status" value="1"/>
</dbReference>
<reference evidence="7 8" key="1">
    <citation type="submission" date="2024-04" db="EMBL/GenBank/DDBJ databases">
        <authorList>
            <person name="Waldvogel A.-M."/>
            <person name="Schoenle A."/>
        </authorList>
    </citation>
    <scope>NUCLEOTIDE SEQUENCE [LARGE SCALE GENOMIC DNA]</scope>
</reference>
<dbReference type="PANTHER" id="PTHR47331">
    <property type="entry name" value="PHD-TYPE DOMAIN-CONTAINING PROTEIN"/>
    <property type="match status" value="1"/>
</dbReference>
<dbReference type="CDD" id="cd16750">
    <property type="entry name" value="RING-HC_SH3RF3"/>
    <property type="match status" value="1"/>
</dbReference>
<feature type="compositionally biased region" description="Polar residues" evidence="5">
    <location>
        <begin position="213"/>
        <end position="222"/>
    </location>
</feature>
<proteinExistence type="predicted"/>
<evidence type="ECO:0000313" key="7">
    <source>
        <dbReference type="EMBL" id="CAL1582866.1"/>
    </source>
</evidence>
<evidence type="ECO:0000256" key="1">
    <source>
        <dbReference type="ARBA" id="ARBA00022723"/>
    </source>
</evidence>
<accession>A0AAV2K342</accession>
<dbReference type="PROSITE" id="PS50089">
    <property type="entry name" value="ZF_RING_2"/>
    <property type="match status" value="1"/>
</dbReference>
<evidence type="ECO:0000256" key="2">
    <source>
        <dbReference type="ARBA" id="ARBA00022771"/>
    </source>
</evidence>
<evidence type="ECO:0000313" key="8">
    <source>
        <dbReference type="Proteomes" id="UP001497482"/>
    </source>
</evidence>
<feature type="domain" description="RING-type" evidence="6">
    <location>
        <begin position="689"/>
        <end position="730"/>
    </location>
</feature>
<gene>
    <name evidence="7" type="ORF">KC01_LOCUS13406</name>
</gene>
<evidence type="ECO:0000256" key="4">
    <source>
        <dbReference type="PROSITE-ProRule" id="PRU00175"/>
    </source>
</evidence>
<dbReference type="InterPro" id="IPR028502">
    <property type="entry name" value="SH3RF3_RING-HC_Zfn"/>
</dbReference>
<keyword evidence="1" id="KW-0479">Metal-binding</keyword>
<dbReference type="Pfam" id="PF03564">
    <property type="entry name" value="DUF1759"/>
    <property type="match status" value="1"/>
</dbReference>
<protein>
    <recommendedName>
        <fullName evidence="6">RING-type domain-containing protein</fullName>
    </recommendedName>
</protein>
<evidence type="ECO:0000259" key="6">
    <source>
        <dbReference type="PROSITE" id="PS50089"/>
    </source>
</evidence>
<dbReference type="InterPro" id="IPR013083">
    <property type="entry name" value="Znf_RING/FYVE/PHD"/>
</dbReference>
<dbReference type="PROSITE" id="PS00518">
    <property type="entry name" value="ZF_RING_1"/>
    <property type="match status" value="1"/>
</dbReference>
<dbReference type="Pfam" id="PF00097">
    <property type="entry name" value="zf-C3HC4"/>
    <property type="match status" value="1"/>
</dbReference>
<dbReference type="AlphaFoldDB" id="A0AAV2K342"/>
<dbReference type="EMBL" id="OZ035837">
    <property type="protein sequence ID" value="CAL1582866.1"/>
    <property type="molecule type" value="Genomic_DNA"/>
</dbReference>
<dbReference type="SMART" id="SM00184">
    <property type="entry name" value="RING"/>
    <property type="match status" value="1"/>
</dbReference>
<feature type="compositionally biased region" description="Polar residues" evidence="5">
    <location>
        <begin position="235"/>
        <end position="254"/>
    </location>
</feature>
<evidence type="ECO:0000256" key="5">
    <source>
        <dbReference type="SAM" id="MobiDB-lite"/>
    </source>
</evidence>
<evidence type="ECO:0000256" key="3">
    <source>
        <dbReference type="ARBA" id="ARBA00022833"/>
    </source>
</evidence>
<dbReference type="Gene3D" id="3.30.40.10">
    <property type="entry name" value="Zinc/RING finger domain, C3HC4 (zinc finger)"/>
    <property type="match status" value="1"/>
</dbReference>
<dbReference type="InterPro" id="IPR017907">
    <property type="entry name" value="Znf_RING_CS"/>
</dbReference>
<sequence length="809" mass="90708">MADKEMIERLRQKRTAAQAAFTKKANNLTSRVNALEEGDLKAEWRNFKEDHNRVTDLGFEYSTALRELEDEEASVKANQIDERTHECDKKFDAVKLLVLNNLWTRFAKDQISDLVEEANLALGQAEVKDYQLLSRMERELINKDLEREVFEVNSLVTEWSDLIPHAELVESRGSCRKLRKRQMKLWDKWAWRRNSWSDEEEAKVNVDMAAQTMEPSASTSSVPAPDHKLSRPQDSHTPISGAQRNPTSAPTSVSEGALHAQGAHSIYPGPLSFKPQITLERARLPTFSGNMRDYYRWKAEWEDLQQLGNPHGLENVRKFHLLGSLDDRVKRDLVLSSCGSANDVFRLLDNKYGNRPKIALLISKEVHGLPPVKGNNPRKTIELIQAVERALRDLQVLGEEDAMKNRLVAQSIESKLPDSLKEKWLTHKNDPSSGFSPRHHFDCLLEYLKKQEDILEELDQLQPCSKDYERSQEKSKERKAFTKATSTQKDALSSSCIVCREEGHEGRLFACKAFKRLDLSSKKALLKKIGACLRCLRLHDEDSACTKRRLGSEQLGFCSVLKVWDENLAGNNSSGGGPSHQWWGSLALSLALCRARAAVGSDVRADDDDDGSVTSPFCAQLLERGGGGEQKHKHFAGDGEREERRSCFTTLGNNCVFTRGDWSSVLLQHMLTLSADMDESSSLLDLLECSVCLERLDTTAKVLPCQHTFCRRCLENIVSSRNELRCPECRILVDCGVDELPANILLVRLLDGIKQRPQRGNGTGSRQCFPGGSLQGYAAGICASPAGSAIRDLTTATRSSPVKAGPVQR</sequence>
<dbReference type="InterPro" id="IPR005312">
    <property type="entry name" value="DUF1759"/>
</dbReference>
<feature type="region of interest" description="Disordered" evidence="5">
    <location>
        <begin position="212"/>
        <end position="258"/>
    </location>
</feature>
<dbReference type="InterPro" id="IPR001841">
    <property type="entry name" value="Znf_RING"/>
</dbReference>
<keyword evidence="3" id="KW-0862">Zinc</keyword>